<dbReference type="EMBL" id="JAFHDT010000004">
    <property type="protein sequence ID" value="KAI7810639.1"/>
    <property type="molecule type" value="Genomic_DNA"/>
</dbReference>
<dbReference type="Proteomes" id="UP001059041">
    <property type="component" value="Linkage Group LG4"/>
</dbReference>
<proteinExistence type="predicted"/>
<gene>
    <name evidence="1" type="ORF">IRJ41_004612</name>
</gene>
<sequence>MSDQNVQRRIRLVKRKKVLPSAMSPNHSERERVTNLLATPQGQQYSHLSAITDSHLFSPFEHKGHITSMWKPPPLMPFKYRSAEHTDTNGNLRNSLYDM</sequence>
<accession>A0A9W7WYQ5</accession>
<comment type="caution">
    <text evidence="1">The sequence shown here is derived from an EMBL/GenBank/DDBJ whole genome shotgun (WGS) entry which is preliminary data.</text>
</comment>
<reference evidence="1" key="1">
    <citation type="submission" date="2021-02" db="EMBL/GenBank/DDBJ databases">
        <title>Comparative genomics reveals that relaxation of natural selection precedes convergent phenotypic evolution of cavefish.</title>
        <authorList>
            <person name="Peng Z."/>
        </authorList>
    </citation>
    <scope>NUCLEOTIDE SEQUENCE</scope>
    <source>
        <tissue evidence="1">Muscle</tissue>
    </source>
</reference>
<dbReference type="AlphaFoldDB" id="A0A9W7WYQ5"/>
<protein>
    <submittedName>
        <fullName evidence="1">Uncharacterized protein</fullName>
    </submittedName>
</protein>
<evidence type="ECO:0000313" key="2">
    <source>
        <dbReference type="Proteomes" id="UP001059041"/>
    </source>
</evidence>
<name>A0A9W7WYQ5_TRIRA</name>
<organism evidence="1 2">
    <name type="scientific">Triplophysa rosa</name>
    <name type="common">Cave loach</name>
    <dbReference type="NCBI Taxonomy" id="992332"/>
    <lineage>
        <taxon>Eukaryota</taxon>
        <taxon>Metazoa</taxon>
        <taxon>Chordata</taxon>
        <taxon>Craniata</taxon>
        <taxon>Vertebrata</taxon>
        <taxon>Euteleostomi</taxon>
        <taxon>Actinopterygii</taxon>
        <taxon>Neopterygii</taxon>
        <taxon>Teleostei</taxon>
        <taxon>Ostariophysi</taxon>
        <taxon>Cypriniformes</taxon>
        <taxon>Nemacheilidae</taxon>
        <taxon>Triplophysa</taxon>
    </lineage>
</organism>
<keyword evidence="2" id="KW-1185">Reference proteome</keyword>
<evidence type="ECO:0000313" key="1">
    <source>
        <dbReference type="EMBL" id="KAI7810639.1"/>
    </source>
</evidence>